<dbReference type="PANTHER" id="PTHR30346:SF26">
    <property type="entry name" value="HYDROGEN PEROXIDE-INDUCIBLE GENES ACTIVATOR"/>
    <property type="match status" value="1"/>
</dbReference>
<dbReference type="GO" id="GO:0004601">
    <property type="term" value="F:peroxidase activity"/>
    <property type="evidence" value="ECO:0007669"/>
    <property type="project" value="UniProtKB-KW"/>
</dbReference>
<dbReference type="Proteomes" id="UP000009881">
    <property type="component" value="Unassembled WGS sequence"/>
</dbReference>
<keyword evidence="4" id="KW-0010">Activator</keyword>
<dbReference type="SUPFAM" id="SSF46785">
    <property type="entry name" value="Winged helix' DNA-binding domain"/>
    <property type="match status" value="1"/>
</dbReference>
<evidence type="ECO:0000256" key="1">
    <source>
        <dbReference type="ARBA" id="ARBA00009437"/>
    </source>
</evidence>
<keyword evidence="7" id="KW-0575">Peroxidase</keyword>
<evidence type="ECO:0000256" key="4">
    <source>
        <dbReference type="ARBA" id="ARBA00023159"/>
    </source>
</evidence>
<reference evidence="7 8" key="1">
    <citation type="journal article" date="2013" name="Genome Announc.">
        <title>Draft Genome Sequence of an Alphaproteobacterium, Caenispirillum salinarum AK4(T), Isolated from a Solar Saltern.</title>
        <authorList>
            <person name="Khatri I."/>
            <person name="Singh A."/>
            <person name="Korpole S."/>
            <person name="Pinnaka A.K."/>
            <person name="Subramanian S."/>
        </authorList>
    </citation>
    <scope>NUCLEOTIDE SEQUENCE [LARGE SCALE GENOMIC DNA]</scope>
    <source>
        <strain evidence="7 8">AK4</strain>
    </source>
</reference>
<dbReference type="GO" id="GO:0003677">
    <property type="term" value="F:DNA binding"/>
    <property type="evidence" value="ECO:0007669"/>
    <property type="project" value="UniProtKB-KW"/>
</dbReference>
<dbReference type="PANTHER" id="PTHR30346">
    <property type="entry name" value="TRANSCRIPTIONAL DUAL REGULATOR HCAR-RELATED"/>
    <property type="match status" value="1"/>
</dbReference>
<dbReference type="FunFam" id="1.10.10.10:FF:000001">
    <property type="entry name" value="LysR family transcriptional regulator"/>
    <property type="match status" value="1"/>
</dbReference>
<dbReference type="Pfam" id="PF03466">
    <property type="entry name" value="LysR_substrate"/>
    <property type="match status" value="1"/>
</dbReference>
<dbReference type="STRING" id="1238182.C882_1530"/>
<keyword evidence="5" id="KW-0804">Transcription</keyword>
<proteinExistence type="inferred from homology"/>
<protein>
    <submittedName>
        <fullName evidence="7">Hydrogen peroxidase</fullName>
    </submittedName>
</protein>
<dbReference type="Gene3D" id="3.40.190.10">
    <property type="entry name" value="Periplasmic binding protein-like II"/>
    <property type="match status" value="2"/>
</dbReference>
<keyword evidence="7" id="KW-0560">Oxidoreductase</keyword>
<evidence type="ECO:0000259" key="6">
    <source>
        <dbReference type="PROSITE" id="PS50931"/>
    </source>
</evidence>
<comment type="caution">
    <text evidence="7">The sequence shown here is derived from an EMBL/GenBank/DDBJ whole genome shotgun (WGS) entry which is preliminary data.</text>
</comment>
<dbReference type="Gene3D" id="1.10.10.10">
    <property type="entry name" value="Winged helix-like DNA-binding domain superfamily/Winged helix DNA-binding domain"/>
    <property type="match status" value="1"/>
</dbReference>
<dbReference type="eggNOG" id="COG0583">
    <property type="taxonomic scope" value="Bacteria"/>
</dbReference>
<dbReference type="Pfam" id="PF00126">
    <property type="entry name" value="HTH_1"/>
    <property type="match status" value="1"/>
</dbReference>
<dbReference type="RefSeq" id="WP_009538520.1">
    <property type="nucleotide sequence ID" value="NZ_ANHY01000002.1"/>
</dbReference>
<sequence length="310" mass="33501">MKTLPTLRQLRYLVSVADHLHFGRAAESCAVTQSTLSAGIQELEALLRVQLLERRTKRQVVVTPLGEEIVARARRLLADAEALMDSAAAAAEPLSGPLRLGVIPTIGPYVLPQALPAVREAYPDLKLFLREDQTARLLDLLAEGRLDVALLALPYDVGEMRTLALWDEDVVVAAPAGHAFAALDRVPEDALAAEEVLMLEDGHCLREHSLQACALTRRPAGNESFQATSLNTLVQMVANGLGVTLLPRSAVPVEAGAARGVIVRDLTVSRPARTVALVWRPAAARQRDVALLGRLLQDHAPDGAVLHQRR</sequence>
<dbReference type="CDD" id="cd08411">
    <property type="entry name" value="PBP2_OxyR"/>
    <property type="match status" value="1"/>
</dbReference>
<accession>K9HR08</accession>
<dbReference type="InterPro" id="IPR036388">
    <property type="entry name" value="WH-like_DNA-bd_sf"/>
</dbReference>
<organism evidence="7 8">
    <name type="scientific">Caenispirillum salinarum AK4</name>
    <dbReference type="NCBI Taxonomy" id="1238182"/>
    <lineage>
        <taxon>Bacteria</taxon>
        <taxon>Pseudomonadati</taxon>
        <taxon>Pseudomonadota</taxon>
        <taxon>Alphaproteobacteria</taxon>
        <taxon>Rhodospirillales</taxon>
        <taxon>Novispirillaceae</taxon>
        <taxon>Caenispirillum</taxon>
    </lineage>
</organism>
<dbReference type="GO" id="GO:0003700">
    <property type="term" value="F:DNA-binding transcription factor activity"/>
    <property type="evidence" value="ECO:0007669"/>
    <property type="project" value="InterPro"/>
</dbReference>
<dbReference type="AlphaFoldDB" id="K9HR08"/>
<dbReference type="InterPro" id="IPR036390">
    <property type="entry name" value="WH_DNA-bd_sf"/>
</dbReference>
<dbReference type="GO" id="GO:0032993">
    <property type="term" value="C:protein-DNA complex"/>
    <property type="evidence" value="ECO:0007669"/>
    <property type="project" value="TreeGrafter"/>
</dbReference>
<evidence type="ECO:0000313" key="8">
    <source>
        <dbReference type="Proteomes" id="UP000009881"/>
    </source>
</evidence>
<gene>
    <name evidence="7" type="ORF">C882_1530</name>
</gene>
<evidence type="ECO:0000256" key="2">
    <source>
        <dbReference type="ARBA" id="ARBA00023015"/>
    </source>
</evidence>
<evidence type="ECO:0000313" key="7">
    <source>
        <dbReference type="EMBL" id="EKV32693.1"/>
    </source>
</evidence>
<comment type="similarity">
    <text evidence="1">Belongs to the LysR transcriptional regulatory family.</text>
</comment>
<name>K9HR08_9PROT</name>
<dbReference type="EMBL" id="ANHY01000002">
    <property type="protein sequence ID" value="EKV32693.1"/>
    <property type="molecule type" value="Genomic_DNA"/>
</dbReference>
<dbReference type="PATRIC" id="fig|1238182.3.peg.68"/>
<dbReference type="InterPro" id="IPR000847">
    <property type="entry name" value="LysR_HTH_N"/>
</dbReference>
<evidence type="ECO:0000256" key="3">
    <source>
        <dbReference type="ARBA" id="ARBA00023125"/>
    </source>
</evidence>
<keyword evidence="2" id="KW-0805">Transcription regulation</keyword>
<keyword evidence="3" id="KW-0238">DNA-binding</keyword>
<dbReference type="OrthoDB" id="9775392at2"/>
<dbReference type="PROSITE" id="PS50931">
    <property type="entry name" value="HTH_LYSR"/>
    <property type="match status" value="1"/>
</dbReference>
<dbReference type="SUPFAM" id="SSF53850">
    <property type="entry name" value="Periplasmic binding protein-like II"/>
    <property type="match status" value="1"/>
</dbReference>
<evidence type="ECO:0000256" key="5">
    <source>
        <dbReference type="ARBA" id="ARBA00023163"/>
    </source>
</evidence>
<dbReference type="InterPro" id="IPR005119">
    <property type="entry name" value="LysR_subst-bd"/>
</dbReference>
<feature type="domain" description="HTH lysR-type" evidence="6">
    <location>
        <begin position="5"/>
        <end position="63"/>
    </location>
</feature>
<keyword evidence="8" id="KW-1185">Reference proteome</keyword>